<feature type="transmembrane region" description="Helical" evidence="7">
    <location>
        <begin position="419"/>
        <end position="437"/>
    </location>
</feature>
<feature type="transmembrane region" description="Helical" evidence="7">
    <location>
        <begin position="148"/>
        <end position="172"/>
    </location>
</feature>
<feature type="compositionally biased region" description="Pro residues" evidence="6">
    <location>
        <begin position="540"/>
        <end position="556"/>
    </location>
</feature>
<evidence type="ECO:0000256" key="5">
    <source>
        <dbReference type="ARBA" id="ARBA00023136"/>
    </source>
</evidence>
<evidence type="ECO:0000256" key="7">
    <source>
        <dbReference type="SAM" id="Phobius"/>
    </source>
</evidence>
<feature type="transmembrane region" description="Helical" evidence="7">
    <location>
        <begin position="360"/>
        <end position="383"/>
    </location>
</feature>
<feature type="transmembrane region" description="Helical" evidence="7">
    <location>
        <begin position="389"/>
        <end position="407"/>
    </location>
</feature>
<feature type="transmembrane region" description="Helical" evidence="7">
    <location>
        <begin position="45"/>
        <end position="66"/>
    </location>
</feature>
<feature type="transmembrane region" description="Helical" evidence="7">
    <location>
        <begin position="121"/>
        <end position="141"/>
    </location>
</feature>
<evidence type="ECO:0000256" key="1">
    <source>
        <dbReference type="ARBA" id="ARBA00004651"/>
    </source>
</evidence>
<feature type="transmembrane region" description="Helical" evidence="7">
    <location>
        <begin position="20"/>
        <end position="39"/>
    </location>
</feature>
<dbReference type="PANTHER" id="PTHR30250:SF11">
    <property type="entry name" value="O-ANTIGEN TRANSPORTER-RELATED"/>
    <property type="match status" value="1"/>
</dbReference>
<dbReference type="Pfam" id="PF13440">
    <property type="entry name" value="Polysacc_synt_3"/>
    <property type="match status" value="1"/>
</dbReference>
<evidence type="ECO:0000256" key="4">
    <source>
        <dbReference type="ARBA" id="ARBA00022989"/>
    </source>
</evidence>
<comment type="caution">
    <text evidence="8">The sequence shown here is derived from an EMBL/GenBank/DDBJ whole genome shotgun (WGS) entry which is preliminary data.</text>
</comment>
<keyword evidence="9" id="KW-1185">Reference proteome</keyword>
<feature type="transmembrane region" description="Helical" evidence="7">
    <location>
        <begin position="327"/>
        <end position="348"/>
    </location>
</feature>
<organism evidence="8 9">
    <name type="scientific">Paractinoplanes globisporus</name>
    <dbReference type="NCBI Taxonomy" id="113565"/>
    <lineage>
        <taxon>Bacteria</taxon>
        <taxon>Bacillati</taxon>
        <taxon>Actinomycetota</taxon>
        <taxon>Actinomycetes</taxon>
        <taxon>Micromonosporales</taxon>
        <taxon>Micromonosporaceae</taxon>
        <taxon>Paractinoplanes</taxon>
    </lineage>
</organism>
<evidence type="ECO:0000313" key="8">
    <source>
        <dbReference type="EMBL" id="MFF5291794.1"/>
    </source>
</evidence>
<dbReference type="InterPro" id="IPR050833">
    <property type="entry name" value="Poly_Biosynth_Transport"/>
</dbReference>
<feature type="compositionally biased region" description="Basic and acidic residues" evidence="6">
    <location>
        <begin position="519"/>
        <end position="528"/>
    </location>
</feature>
<dbReference type="PANTHER" id="PTHR30250">
    <property type="entry name" value="PST FAMILY PREDICTED COLANIC ACID TRANSPORTER"/>
    <property type="match status" value="1"/>
</dbReference>
<evidence type="ECO:0000256" key="6">
    <source>
        <dbReference type="SAM" id="MobiDB-lite"/>
    </source>
</evidence>
<evidence type="ECO:0000256" key="3">
    <source>
        <dbReference type="ARBA" id="ARBA00022692"/>
    </source>
</evidence>
<accession>A0ABW6WGL2</accession>
<keyword evidence="5 7" id="KW-0472">Membrane</keyword>
<gene>
    <name evidence="8" type="ORF">ACFY35_20325</name>
</gene>
<feature type="transmembrane region" description="Helical" evidence="7">
    <location>
        <begin position="86"/>
        <end position="109"/>
    </location>
</feature>
<keyword evidence="4 7" id="KW-1133">Transmembrane helix</keyword>
<reference evidence="8 9" key="1">
    <citation type="submission" date="2024-10" db="EMBL/GenBank/DDBJ databases">
        <title>The Natural Products Discovery Center: Release of the First 8490 Sequenced Strains for Exploring Actinobacteria Biosynthetic Diversity.</title>
        <authorList>
            <person name="Kalkreuter E."/>
            <person name="Kautsar S.A."/>
            <person name="Yang D."/>
            <person name="Bader C.D."/>
            <person name="Teijaro C.N."/>
            <person name="Fluegel L."/>
            <person name="Davis C.M."/>
            <person name="Simpson J.R."/>
            <person name="Lauterbach L."/>
            <person name="Steele A.D."/>
            <person name="Gui C."/>
            <person name="Meng S."/>
            <person name="Li G."/>
            <person name="Viehrig K."/>
            <person name="Ye F."/>
            <person name="Su P."/>
            <person name="Kiefer A.F."/>
            <person name="Nichols A."/>
            <person name="Cepeda A.J."/>
            <person name="Yan W."/>
            <person name="Fan B."/>
            <person name="Jiang Y."/>
            <person name="Adhikari A."/>
            <person name="Zheng C.-J."/>
            <person name="Schuster L."/>
            <person name="Cowan T.M."/>
            <person name="Smanski M.J."/>
            <person name="Chevrette M.G."/>
            <person name="De Carvalho L.P.S."/>
            <person name="Shen B."/>
        </authorList>
    </citation>
    <scope>NUCLEOTIDE SEQUENCE [LARGE SCALE GENOMIC DNA]</scope>
    <source>
        <strain evidence="8 9">NPDC000087</strain>
    </source>
</reference>
<dbReference type="EMBL" id="JBIAZU010000003">
    <property type="protein sequence ID" value="MFF5291794.1"/>
    <property type="molecule type" value="Genomic_DNA"/>
</dbReference>
<dbReference type="RefSeq" id="WP_020511663.1">
    <property type="nucleotide sequence ID" value="NZ_JBIAZU010000003.1"/>
</dbReference>
<feature type="region of interest" description="Disordered" evidence="6">
    <location>
        <begin position="500"/>
        <end position="556"/>
    </location>
</feature>
<feature type="transmembrane region" description="Helical" evidence="7">
    <location>
        <begin position="184"/>
        <end position="205"/>
    </location>
</feature>
<evidence type="ECO:0000313" key="9">
    <source>
        <dbReference type="Proteomes" id="UP001602245"/>
    </source>
</evidence>
<protein>
    <submittedName>
        <fullName evidence="8">Lipopolysaccharide biosynthesis protein</fullName>
    </submittedName>
</protein>
<sequence length="556" mass="59661">MGDERGHVAQLFGRDSLYMLMWAVQIICAALLTPVTTRVLGLPEFGTITSANAVMQVLFVFAGLGLQTAVQREYSTFENPRGAHQLIFAALGLTVGVSAIAWFTVPLWAGALEMGDQQVALRWAVLWAGSSAMTTVSLGLLRSLDRLLMFGAVSFLQSVVAEALALGLVKFYRPTAEAFLGGQVAAQFAAAFLGLVVAPPALLLGRDREVLDRALRFALPLVPAALSTFVLSVSDRLIVEAQLGSEAVARYQVAYNVASMPMLLLSVLNSAWMPRFFGISDEAERRSVLASSRDSLYRLMLPVVAGFACGAPIVLRVWAPSSYHPEKLHFVVCLVLITAIPYAGQLAVTRTLMADGRTGASAVVTLLAALVNVGLNLALVPRFGLEGCAFATLAAYVFLYVALEAVGREARVPPSPGRLKLQLAGAATAALASAWVVENALTLTLRAVAGAATLAWFLRVLVTIGGENRATDERTQPVRAPDATTQILLVGPTIAMSSIIPNRRRGERRGSRQQPYWALERRFDDRRATGRHRRRTVPTSAPPPWPPMRPPSGPGG</sequence>
<feature type="transmembrane region" description="Helical" evidence="7">
    <location>
        <begin position="295"/>
        <end position="315"/>
    </location>
</feature>
<proteinExistence type="predicted"/>
<dbReference type="Proteomes" id="UP001602245">
    <property type="component" value="Unassembled WGS sequence"/>
</dbReference>
<comment type="subcellular location">
    <subcellularLocation>
        <location evidence="1">Cell membrane</location>
        <topology evidence="1">Multi-pass membrane protein</topology>
    </subcellularLocation>
</comment>
<feature type="transmembrane region" description="Helical" evidence="7">
    <location>
        <begin position="253"/>
        <end position="274"/>
    </location>
</feature>
<evidence type="ECO:0000256" key="2">
    <source>
        <dbReference type="ARBA" id="ARBA00022475"/>
    </source>
</evidence>
<keyword evidence="3 7" id="KW-0812">Transmembrane</keyword>
<keyword evidence="2" id="KW-1003">Cell membrane</keyword>
<name>A0ABW6WGL2_9ACTN</name>